<dbReference type="GO" id="GO:0008233">
    <property type="term" value="F:peptidase activity"/>
    <property type="evidence" value="ECO:0007669"/>
    <property type="project" value="UniProtKB-KW"/>
</dbReference>
<proteinExistence type="predicted"/>
<protein>
    <submittedName>
        <fullName evidence="2">Calpain-like cysteine protease</fullName>
    </submittedName>
</protein>
<feature type="domain" description="Ras guanine nucleotide exchange factor glfB-like C-terminal" evidence="1">
    <location>
        <begin position="8"/>
        <end position="253"/>
    </location>
</feature>
<keyword evidence="2" id="KW-0378">Hydrolase</keyword>
<dbReference type="GO" id="GO:0006508">
    <property type="term" value="P:proteolysis"/>
    <property type="evidence" value="ECO:0007669"/>
    <property type="project" value="UniProtKB-KW"/>
</dbReference>
<gene>
    <name evidence="2" type="ORF">AKO1_008810</name>
</gene>
<dbReference type="EMBL" id="JAOPGA020001460">
    <property type="protein sequence ID" value="KAL0488675.1"/>
    <property type="molecule type" value="Genomic_DNA"/>
</dbReference>
<dbReference type="PANTHER" id="PTHR36127">
    <property type="entry name" value="EXPRESSED PROTEIN"/>
    <property type="match status" value="1"/>
</dbReference>
<keyword evidence="2" id="KW-0645">Protease</keyword>
<sequence>MRIEDVESDVKRLSNDQKLEDLPVSKDILRLARKIKIMEKKTEQNNGEFEQPIVVASSDQLHTIYEPDSNYQQVGLTDPNEEMPSSEFLYALMTNLSERFQPVQLTKEDYNQNVNKNDHYSVTRYLLNNFGEHGAVVALLKSCHQTIIARVLHRLRDTLSQGNTDLRFKDVRGSWFIFIRFDTENLCTIHRRKEQIYTKHLATHEFETLYDFEWELQCNYDRSTNQVRSVQMNLLKVYPNKECTRPDLEEKINFVVQSFKNSANNIDHCFDPSKPFPVAVVVQTDLGTADANTGSGETQEMKRKFCFLF</sequence>
<accession>A0AAW2ZGY7</accession>
<dbReference type="AlphaFoldDB" id="A0AAW2ZGY7"/>
<dbReference type="InterPro" id="IPR056651">
    <property type="entry name" value="GlfB-like_C"/>
</dbReference>
<evidence type="ECO:0000313" key="2">
    <source>
        <dbReference type="EMBL" id="KAL0488675.1"/>
    </source>
</evidence>
<organism evidence="2 3">
    <name type="scientific">Acrasis kona</name>
    <dbReference type="NCBI Taxonomy" id="1008807"/>
    <lineage>
        <taxon>Eukaryota</taxon>
        <taxon>Discoba</taxon>
        <taxon>Heterolobosea</taxon>
        <taxon>Tetramitia</taxon>
        <taxon>Eutetramitia</taxon>
        <taxon>Acrasidae</taxon>
        <taxon>Acrasis</taxon>
    </lineage>
</organism>
<evidence type="ECO:0000313" key="3">
    <source>
        <dbReference type="Proteomes" id="UP001431209"/>
    </source>
</evidence>
<evidence type="ECO:0000259" key="1">
    <source>
        <dbReference type="Pfam" id="PF24929"/>
    </source>
</evidence>
<reference evidence="2 3" key="1">
    <citation type="submission" date="2024-03" db="EMBL/GenBank/DDBJ databases">
        <title>The Acrasis kona genome and developmental transcriptomes reveal deep origins of eukaryotic multicellular pathways.</title>
        <authorList>
            <person name="Sheikh S."/>
            <person name="Fu C.-J."/>
            <person name="Brown M.W."/>
            <person name="Baldauf S.L."/>
        </authorList>
    </citation>
    <scope>NUCLEOTIDE SEQUENCE [LARGE SCALE GENOMIC DNA]</scope>
    <source>
        <strain evidence="2 3">ATCC MYA-3509</strain>
    </source>
</reference>
<name>A0AAW2ZGY7_9EUKA</name>
<dbReference type="PANTHER" id="PTHR36127:SF1">
    <property type="entry name" value="COMM DOMAIN-CONTAINING PROTEIN"/>
    <property type="match status" value="1"/>
</dbReference>
<keyword evidence="3" id="KW-1185">Reference proteome</keyword>
<comment type="caution">
    <text evidence="2">The sequence shown here is derived from an EMBL/GenBank/DDBJ whole genome shotgun (WGS) entry which is preliminary data.</text>
</comment>
<dbReference type="Proteomes" id="UP001431209">
    <property type="component" value="Unassembled WGS sequence"/>
</dbReference>
<dbReference type="Pfam" id="PF24929">
    <property type="entry name" value="GlfB_C"/>
    <property type="match status" value="1"/>
</dbReference>